<comment type="similarity">
    <text evidence="4">Belongs to the YigI thioesterase family.</text>
</comment>
<proteinExistence type="inferred from homology"/>
<dbReference type="Proteomes" id="UP000199382">
    <property type="component" value="Unassembled WGS sequence"/>
</dbReference>
<dbReference type="STRING" id="571298.SAMN04488026_11472"/>
<keyword evidence="10" id="KW-1185">Reference proteome</keyword>
<evidence type="ECO:0000313" key="10">
    <source>
        <dbReference type="Proteomes" id="UP000199382"/>
    </source>
</evidence>
<keyword evidence="1" id="KW-0378">Hydrolase</keyword>
<dbReference type="NCBIfam" id="TIGR00369">
    <property type="entry name" value="unchar_dom_1"/>
    <property type="match status" value="1"/>
</dbReference>
<sequence length="142" mass="15437">MTGAQPAPTDWRNVEIAGFMGHIGPLQRSTRNGEADRFGLATSDTHANHIGSIHGGVITSLLDQVIALTAWKAAERQPTVTVQMDTRFLGAAKSGDFLEARARLRHATRSLLFVDGEVTCDDRPIATATAVMKINRMPKEKK</sequence>
<reference evidence="9 10" key="1">
    <citation type="submission" date="2016-10" db="EMBL/GenBank/DDBJ databases">
        <authorList>
            <person name="de Groot N.N."/>
        </authorList>
    </citation>
    <scope>NUCLEOTIDE SEQUENCE [LARGE SCALE GENOMIC DNA]</scope>
    <source>
        <strain evidence="9 10">DSM 25294</strain>
    </source>
</reference>
<evidence type="ECO:0000256" key="3">
    <source>
        <dbReference type="ARBA" id="ARBA00036002"/>
    </source>
</evidence>
<dbReference type="SUPFAM" id="SSF54637">
    <property type="entry name" value="Thioesterase/thiol ester dehydrase-isomerase"/>
    <property type="match status" value="1"/>
</dbReference>
<accession>A0A1G9PS19</accession>
<dbReference type="EMBL" id="FNEK01000147">
    <property type="protein sequence ID" value="SDM01574.1"/>
    <property type="molecule type" value="Genomic_DNA"/>
</dbReference>
<evidence type="ECO:0000256" key="7">
    <source>
        <dbReference type="ARBA" id="ARBA00048062"/>
    </source>
</evidence>
<gene>
    <name evidence="9" type="ORF">SAMN04488026_11472</name>
</gene>
<comment type="catalytic activity">
    <reaction evidence="7">
        <text>a medium-chain fatty acyl-CoA + H2O = a medium-chain fatty acid + CoA + H(+)</text>
        <dbReference type="Rhea" id="RHEA:68184"/>
        <dbReference type="ChEBI" id="CHEBI:15377"/>
        <dbReference type="ChEBI" id="CHEBI:15378"/>
        <dbReference type="ChEBI" id="CHEBI:57287"/>
        <dbReference type="ChEBI" id="CHEBI:59558"/>
        <dbReference type="ChEBI" id="CHEBI:90546"/>
    </reaction>
</comment>
<evidence type="ECO:0000256" key="2">
    <source>
        <dbReference type="ARBA" id="ARBA00035880"/>
    </source>
</evidence>
<evidence type="ECO:0000256" key="5">
    <source>
        <dbReference type="ARBA" id="ARBA00038894"/>
    </source>
</evidence>
<evidence type="ECO:0000256" key="4">
    <source>
        <dbReference type="ARBA" id="ARBA00038381"/>
    </source>
</evidence>
<evidence type="ECO:0000313" key="9">
    <source>
        <dbReference type="EMBL" id="SDM01574.1"/>
    </source>
</evidence>
<dbReference type="RefSeq" id="WP_244520909.1">
    <property type="nucleotide sequence ID" value="NZ_FNEK01000147.1"/>
</dbReference>
<comment type="catalytic activity">
    <reaction evidence="2">
        <text>a fatty acyl-CoA + H2O = a fatty acid + CoA + H(+)</text>
        <dbReference type="Rhea" id="RHEA:16781"/>
        <dbReference type="ChEBI" id="CHEBI:15377"/>
        <dbReference type="ChEBI" id="CHEBI:15378"/>
        <dbReference type="ChEBI" id="CHEBI:28868"/>
        <dbReference type="ChEBI" id="CHEBI:57287"/>
        <dbReference type="ChEBI" id="CHEBI:77636"/>
        <dbReference type="EC" id="3.1.2.20"/>
    </reaction>
</comment>
<dbReference type="AlphaFoldDB" id="A0A1G9PS19"/>
<comment type="catalytic activity">
    <reaction evidence="3">
        <text>a long-chain fatty acyl-CoA + H2O = a long-chain fatty acid + CoA + H(+)</text>
        <dbReference type="Rhea" id="RHEA:67680"/>
        <dbReference type="ChEBI" id="CHEBI:15377"/>
        <dbReference type="ChEBI" id="CHEBI:15378"/>
        <dbReference type="ChEBI" id="CHEBI:57287"/>
        <dbReference type="ChEBI" id="CHEBI:57560"/>
        <dbReference type="ChEBI" id="CHEBI:83139"/>
    </reaction>
</comment>
<dbReference type="InterPro" id="IPR003736">
    <property type="entry name" value="PAAI_dom"/>
</dbReference>
<evidence type="ECO:0000259" key="8">
    <source>
        <dbReference type="Pfam" id="PF03061"/>
    </source>
</evidence>
<dbReference type="CDD" id="cd03443">
    <property type="entry name" value="PaaI_thioesterase"/>
    <property type="match status" value="1"/>
</dbReference>
<dbReference type="PANTHER" id="PTHR43240">
    <property type="entry name" value="1,4-DIHYDROXY-2-NAPHTHOYL-COA THIOESTERASE 1"/>
    <property type="match status" value="1"/>
</dbReference>
<dbReference type="InterPro" id="IPR029069">
    <property type="entry name" value="HotDog_dom_sf"/>
</dbReference>
<dbReference type="EC" id="3.1.2.20" evidence="5"/>
<protein>
    <recommendedName>
        <fullName evidence="6">Medium/long-chain acyl-CoA thioesterase YigI</fullName>
        <ecNumber evidence="5">3.1.2.20</ecNumber>
    </recommendedName>
</protein>
<feature type="domain" description="Thioesterase" evidence="8">
    <location>
        <begin position="51"/>
        <end position="123"/>
    </location>
</feature>
<evidence type="ECO:0000256" key="1">
    <source>
        <dbReference type="ARBA" id="ARBA00022801"/>
    </source>
</evidence>
<evidence type="ECO:0000256" key="6">
    <source>
        <dbReference type="ARBA" id="ARBA00040062"/>
    </source>
</evidence>
<dbReference type="Pfam" id="PF03061">
    <property type="entry name" value="4HBT"/>
    <property type="match status" value="1"/>
</dbReference>
<organism evidence="9 10">
    <name type="scientific">Aliiruegeria lutimaris</name>
    <dbReference type="NCBI Taxonomy" id="571298"/>
    <lineage>
        <taxon>Bacteria</taxon>
        <taxon>Pseudomonadati</taxon>
        <taxon>Pseudomonadota</taxon>
        <taxon>Alphaproteobacteria</taxon>
        <taxon>Rhodobacterales</taxon>
        <taxon>Roseobacteraceae</taxon>
        <taxon>Aliiruegeria</taxon>
    </lineage>
</organism>
<dbReference type="PANTHER" id="PTHR43240:SF20">
    <property type="entry name" value="MEDIUM_LONG-CHAIN ACYL-COA THIOESTERASE YIGI"/>
    <property type="match status" value="1"/>
</dbReference>
<dbReference type="GO" id="GO:0047617">
    <property type="term" value="F:fatty acyl-CoA hydrolase activity"/>
    <property type="evidence" value="ECO:0007669"/>
    <property type="project" value="UniProtKB-EC"/>
</dbReference>
<name>A0A1G9PS19_9RHOB</name>
<dbReference type="InterPro" id="IPR006683">
    <property type="entry name" value="Thioestr_dom"/>
</dbReference>
<dbReference type="Gene3D" id="3.10.129.10">
    <property type="entry name" value="Hotdog Thioesterase"/>
    <property type="match status" value="1"/>
</dbReference>